<sequence length="111" mass="12355">MPARKNLEVYQSGKLTVIGFGNKEVLDHINPTECRDEIIALINQHRCKVLAFDLTGVIVVPSGLLGLLASLRQLNTKVLLFNPSEDVRDVLEITKLDRVMQICEVNIPMAS</sequence>
<dbReference type="EMBL" id="UOGL01000111">
    <property type="protein sequence ID" value="VAX37244.1"/>
    <property type="molecule type" value="Genomic_DNA"/>
</dbReference>
<dbReference type="InterPro" id="IPR036513">
    <property type="entry name" value="STAS_dom_sf"/>
</dbReference>
<dbReference type="SUPFAM" id="SSF52091">
    <property type="entry name" value="SpoIIaa-like"/>
    <property type="match status" value="1"/>
</dbReference>
<keyword evidence="1" id="KW-0812">Transmembrane</keyword>
<dbReference type="Gene3D" id="3.30.750.24">
    <property type="entry name" value="STAS domain"/>
    <property type="match status" value="1"/>
</dbReference>
<reference evidence="3" key="1">
    <citation type="submission" date="2018-06" db="EMBL/GenBank/DDBJ databases">
        <authorList>
            <person name="Zhirakovskaya E."/>
        </authorList>
    </citation>
    <scope>NUCLEOTIDE SEQUENCE</scope>
</reference>
<keyword evidence="1" id="KW-1133">Transmembrane helix</keyword>
<dbReference type="AlphaFoldDB" id="A0A3B1DME1"/>
<keyword evidence="1" id="KW-0472">Membrane</keyword>
<feature type="transmembrane region" description="Helical" evidence="1">
    <location>
        <begin position="49"/>
        <end position="71"/>
    </location>
</feature>
<protein>
    <recommendedName>
        <fullName evidence="2">STAS domain-containing protein</fullName>
    </recommendedName>
</protein>
<feature type="domain" description="STAS" evidence="2">
    <location>
        <begin position="26"/>
        <end position="103"/>
    </location>
</feature>
<dbReference type="InterPro" id="IPR002645">
    <property type="entry name" value="STAS_dom"/>
</dbReference>
<evidence type="ECO:0000259" key="2">
    <source>
        <dbReference type="Pfam" id="PF01740"/>
    </source>
</evidence>
<gene>
    <name evidence="3" type="ORF">MNBD_PLANCTO02-2351</name>
</gene>
<dbReference type="Pfam" id="PF01740">
    <property type="entry name" value="STAS"/>
    <property type="match status" value="1"/>
</dbReference>
<proteinExistence type="predicted"/>
<evidence type="ECO:0000313" key="3">
    <source>
        <dbReference type="EMBL" id="VAX37244.1"/>
    </source>
</evidence>
<accession>A0A3B1DME1</accession>
<name>A0A3B1DME1_9ZZZZ</name>
<evidence type="ECO:0000256" key="1">
    <source>
        <dbReference type="SAM" id="Phobius"/>
    </source>
</evidence>
<organism evidence="3">
    <name type="scientific">hydrothermal vent metagenome</name>
    <dbReference type="NCBI Taxonomy" id="652676"/>
    <lineage>
        <taxon>unclassified sequences</taxon>
        <taxon>metagenomes</taxon>
        <taxon>ecological metagenomes</taxon>
    </lineage>
</organism>